<dbReference type="AlphaFoldDB" id="A0A7Z0WMB7"/>
<dbReference type="RefSeq" id="WP_075133042.1">
    <property type="nucleotide sequence ID" value="NZ_MSIF01000005.1"/>
</dbReference>
<dbReference type="Proteomes" id="UP000185696">
    <property type="component" value="Unassembled WGS sequence"/>
</dbReference>
<dbReference type="OrthoDB" id="5342089at2"/>
<dbReference type="InterPro" id="IPR000653">
    <property type="entry name" value="DegT/StrS_aminotransferase"/>
</dbReference>
<gene>
    <name evidence="5" type="ORF">BLA60_12585</name>
</gene>
<dbReference type="EMBL" id="MSIF01000005">
    <property type="protein sequence ID" value="OLF10875.1"/>
    <property type="molecule type" value="Genomic_DNA"/>
</dbReference>
<feature type="modified residue" description="N6-(pyridoxal phosphate)lysine" evidence="3">
    <location>
        <position position="200"/>
    </location>
</feature>
<evidence type="ECO:0000256" key="3">
    <source>
        <dbReference type="PIRSR" id="PIRSR000390-2"/>
    </source>
</evidence>
<evidence type="ECO:0000313" key="6">
    <source>
        <dbReference type="Proteomes" id="UP000185696"/>
    </source>
</evidence>
<dbReference type="GO" id="GO:0008483">
    <property type="term" value="F:transaminase activity"/>
    <property type="evidence" value="ECO:0007669"/>
    <property type="project" value="UniProtKB-KW"/>
</dbReference>
<reference evidence="5 6" key="1">
    <citation type="submission" date="2016-12" db="EMBL/GenBank/DDBJ databases">
        <title>The draft genome sequence of Actinophytocola xinjiangensis.</title>
        <authorList>
            <person name="Wang W."/>
            <person name="Yuan L."/>
        </authorList>
    </citation>
    <scope>NUCLEOTIDE SEQUENCE [LARGE SCALE GENOMIC DNA]</scope>
    <source>
        <strain evidence="5 6">CGMCC 4.4663</strain>
    </source>
</reference>
<dbReference type="InterPro" id="IPR015424">
    <property type="entry name" value="PyrdxlP-dep_Trfase"/>
</dbReference>
<dbReference type="InterPro" id="IPR015422">
    <property type="entry name" value="PyrdxlP-dep_Trfase_small"/>
</dbReference>
<protein>
    <submittedName>
        <fullName evidence="5">PLP-dependent aminotransferase</fullName>
    </submittedName>
</protein>
<comment type="cofactor">
    <cofactor evidence="1">
        <name>pyridoxal 5'-phosphate</name>
        <dbReference type="ChEBI" id="CHEBI:597326"/>
    </cofactor>
</comment>
<dbReference type="CDD" id="cd00616">
    <property type="entry name" value="AHBA_syn"/>
    <property type="match status" value="1"/>
</dbReference>
<dbReference type="SUPFAM" id="SSF53383">
    <property type="entry name" value="PLP-dependent transferases"/>
    <property type="match status" value="1"/>
</dbReference>
<dbReference type="Pfam" id="PF01041">
    <property type="entry name" value="DegT_DnrJ_EryC1"/>
    <property type="match status" value="1"/>
</dbReference>
<keyword evidence="6" id="KW-1185">Reference proteome</keyword>
<dbReference type="PANTHER" id="PTHR30244">
    <property type="entry name" value="TRANSAMINASE"/>
    <property type="match status" value="1"/>
</dbReference>
<dbReference type="GO" id="GO:0030170">
    <property type="term" value="F:pyridoxal phosphate binding"/>
    <property type="evidence" value="ECO:0007669"/>
    <property type="project" value="TreeGrafter"/>
</dbReference>
<dbReference type="Gene3D" id="3.90.1150.10">
    <property type="entry name" value="Aspartate Aminotransferase, domain 1"/>
    <property type="match status" value="1"/>
</dbReference>
<comment type="caution">
    <text evidence="5">The sequence shown here is derived from an EMBL/GenBank/DDBJ whole genome shotgun (WGS) entry which is preliminary data.</text>
</comment>
<sequence>MTTLAIDGGTPVRAEGWPSWPPAATPEQHALLREVVDSGHWGSTSGRRCAEFTEAFAARHGCAHGVTVANGTLALFAALRAAGVGEGDEVAEVIVPGYTFVASATSVLLAGARPVIADVDPDHLHLSAATVEAALTDRTRAIMPVHLAGSPAPMDELTALAARAGVAVVEDAAQAHGAAYRDRPVGGLGDAATFSFQASKAMSAGEGGLITTNDAALADAAWSVCNLGRVRGGAWYHHAELGWNLRMTELQAALLTPWLDRLDAEIDRREEFATGLAAALTGELPVRVVGDPEGTTRNTRHLLLLRLDEHVDKAWVVRALAAEGVPADAGYPGLGRITPVAENAVVLDAPGVDRAAASVLWLRQDVLMSGAAGVGDVLAALERVVADPRAFGRS</sequence>
<evidence type="ECO:0000256" key="2">
    <source>
        <dbReference type="PIRSR" id="PIRSR000390-1"/>
    </source>
</evidence>
<organism evidence="5 6">
    <name type="scientific">Actinophytocola xinjiangensis</name>
    <dbReference type="NCBI Taxonomy" id="485602"/>
    <lineage>
        <taxon>Bacteria</taxon>
        <taxon>Bacillati</taxon>
        <taxon>Actinomycetota</taxon>
        <taxon>Actinomycetes</taxon>
        <taxon>Pseudonocardiales</taxon>
        <taxon>Pseudonocardiaceae</taxon>
    </lineage>
</organism>
<evidence type="ECO:0000256" key="4">
    <source>
        <dbReference type="RuleBase" id="RU004508"/>
    </source>
</evidence>
<keyword evidence="5" id="KW-0032">Aminotransferase</keyword>
<feature type="active site" description="Proton acceptor" evidence="2">
    <location>
        <position position="200"/>
    </location>
</feature>
<evidence type="ECO:0000256" key="1">
    <source>
        <dbReference type="ARBA" id="ARBA00001933"/>
    </source>
</evidence>
<dbReference type="PANTHER" id="PTHR30244:SF34">
    <property type="entry name" value="DTDP-4-AMINO-4,6-DIDEOXYGALACTOSE TRANSAMINASE"/>
    <property type="match status" value="1"/>
</dbReference>
<comment type="similarity">
    <text evidence="4">Belongs to the DegT/DnrJ/EryC1 family.</text>
</comment>
<accession>A0A7Z0WMB7</accession>
<dbReference type="Gene3D" id="3.40.640.10">
    <property type="entry name" value="Type I PLP-dependent aspartate aminotransferase-like (Major domain)"/>
    <property type="match status" value="1"/>
</dbReference>
<keyword evidence="3 4" id="KW-0663">Pyridoxal phosphate</keyword>
<name>A0A7Z0WMB7_9PSEU</name>
<dbReference type="GO" id="GO:0000271">
    <property type="term" value="P:polysaccharide biosynthetic process"/>
    <property type="evidence" value="ECO:0007669"/>
    <property type="project" value="TreeGrafter"/>
</dbReference>
<dbReference type="PIRSF" id="PIRSF000390">
    <property type="entry name" value="PLP_StrS"/>
    <property type="match status" value="1"/>
</dbReference>
<proteinExistence type="inferred from homology"/>
<evidence type="ECO:0000313" key="5">
    <source>
        <dbReference type="EMBL" id="OLF10875.1"/>
    </source>
</evidence>
<keyword evidence="5" id="KW-0808">Transferase</keyword>
<dbReference type="InterPro" id="IPR015421">
    <property type="entry name" value="PyrdxlP-dep_Trfase_major"/>
</dbReference>